<dbReference type="InterPro" id="IPR024079">
    <property type="entry name" value="MetalloPept_cat_dom_sf"/>
</dbReference>
<evidence type="ECO:0000313" key="2">
    <source>
        <dbReference type="Proteomes" id="UP000663801"/>
    </source>
</evidence>
<dbReference type="RefSeq" id="WP_205255386.1">
    <property type="nucleotide sequence ID" value="NZ_BAAAPV010000001.1"/>
</dbReference>
<dbReference type="SUPFAM" id="SSF55486">
    <property type="entry name" value="Metalloproteases ('zincins'), catalytic domain"/>
    <property type="match status" value="1"/>
</dbReference>
<protein>
    <recommendedName>
        <fullName evidence="3">Matrixin family metalloprotease</fullName>
    </recommendedName>
</protein>
<accession>A0A938YG30</accession>
<dbReference type="Gene3D" id="3.40.390.10">
    <property type="entry name" value="Collagenase (Catalytic Domain)"/>
    <property type="match status" value="1"/>
</dbReference>
<dbReference type="GO" id="GO:0008237">
    <property type="term" value="F:metallopeptidase activity"/>
    <property type="evidence" value="ECO:0007669"/>
    <property type="project" value="InterPro"/>
</dbReference>
<evidence type="ECO:0000313" key="1">
    <source>
        <dbReference type="EMBL" id="MBM9475252.1"/>
    </source>
</evidence>
<name>A0A938YG30_9ACTN</name>
<sequence length="268" mass="28278">MAAPVTPPRRGPLDLAGRAAFGAVRTLTRTATAAAADLTSGVARLGEAAADLVGGERTGPATLRVRVLILSDEGGTALTTPAAVQPSLDRADEVLREVGIRVRVTAVDTITEPAPTPALDPRANRALLLDDVLGRTEFYRRHLAVPAKEITLVGAPVTVIVVRDIAGFTTGCSLGINADWVIAQAPLFDAGRPDAYDETVLVHELGHALNLPHHRDVQNLMFPSSSPPDRVRGSDLRPWQGAVLQANRHVLPGVRESGVGPSASRHEE</sequence>
<reference evidence="1" key="1">
    <citation type="submission" date="2021-01" db="EMBL/GenBank/DDBJ databases">
        <title>KCTC 19127 draft genome.</title>
        <authorList>
            <person name="An D."/>
        </authorList>
    </citation>
    <scope>NUCLEOTIDE SEQUENCE</scope>
    <source>
        <strain evidence="1">KCTC 19127</strain>
    </source>
</reference>
<comment type="caution">
    <text evidence="1">The sequence shown here is derived from an EMBL/GenBank/DDBJ whole genome shotgun (WGS) entry which is preliminary data.</text>
</comment>
<dbReference type="AlphaFoldDB" id="A0A938YG30"/>
<gene>
    <name evidence="1" type="ORF">JL107_02225</name>
</gene>
<keyword evidence="2" id="KW-1185">Reference proteome</keyword>
<dbReference type="EMBL" id="JAERWL010000002">
    <property type="protein sequence ID" value="MBM9475252.1"/>
    <property type="molecule type" value="Genomic_DNA"/>
</dbReference>
<proteinExistence type="predicted"/>
<dbReference type="Proteomes" id="UP000663801">
    <property type="component" value="Unassembled WGS sequence"/>
</dbReference>
<organism evidence="1 2">
    <name type="scientific">Nakamurella flavida</name>
    <dbReference type="NCBI Taxonomy" id="363630"/>
    <lineage>
        <taxon>Bacteria</taxon>
        <taxon>Bacillati</taxon>
        <taxon>Actinomycetota</taxon>
        <taxon>Actinomycetes</taxon>
        <taxon>Nakamurellales</taxon>
        <taxon>Nakamurellaceae</taxon>
        <taxon>Nakamurella</taxon>
    </lineage>
</organism>
<evidence type="ECO:0008006" key="3">
    <source>
        <dbReference type="Google" id="ProtNLM"/>
    </source>
</evidence>